<proteinExistence type="inferred from homology"/>
<dbReference type="AlphaFoldDB" id="A0A0D2WM97"/>
<dbReference type="EMBL" id="KE346362">
    <property type="protein sequence ID" value="KJE91233.1"/>
    <property type="molecule type" value="Genomic_DNA"/>
</dbReference>
<evidence type="ECO:0000313" key="8">
    <source>
        <dbReference type="Proteomes" id="UP000008743"/>
    </source>
</evidence>
<dbReference type="GO" id="GO:0008033">
    <property type="term" value="P:tRNA processing"/>
    <property type="evidence" value="ECO:0007669"/>
    <property type="project" value="UniProtKB-KW"/>
</dbReference>
<keyword evidence="8" id="KW-1185">Reference proteome</keyword>
<dbReference type="InterPro" id="IPR015419">
    <property type="entry name" value="CTAG/Pcc1"/>
</dbReference>
<dbReference type="Gene3D" id="3.30.310.50">
    <property type="entry name" value="Alpha-D-phosphohexomutase, C-terminal domain"/>
    <property type="match status" value="1"/>
</dbReference>
<evidence type="ECO:0000256" key="6">
    <source>
        <dbReference type="ARBA" id="ARBA00023242"/>
    </source>
</evidence>
<evidence type="ECO:0000256" key="3">
    <source>
        <dbReference type="ARBA" id="ARBA00007073"/>
    </source>
</evidence>
<dbReference type="PANTHER" id="PTHR31283">
    <property type="entry name" value="EKC/KEOPS COMPLEX SUBUNIT PCC1 FAMILY MEMBER"/>
    <property type="match status" value="1"/>
</dbReference>
<comment type="subcellular location">
    <subcellularLocation>
        <location evidence="2">Cytoplasm</location>
    </subcellularLocation>
    <subcellularLocation>
        <location evidence="1">Nucleus</location>
    </subcellularLocation>
</comment>
<dbReference type="RefSeq" id="XP_004349149.1">
    <property type="nucleotide sequence ID" value="XM_004349099.2"/>
</dbReference>
<evidence type="ECO:0000256" key="5">
    <source>
        <dbReference type="ARBA" id="ARBA00022694"/>
    </source>
</evidence>
<evidence type="ECO:0000256" key="1">
    <source>
        <dbReference type="ARBA" id="ARBA00004123"/>
    </source>
</evidence>
<protein>
    <recommendedName>
        <fullName evidence="9">Transcription factor Pcc1</fullName>
    </recommendedName>
</protein>
<evidence type="ECO:0008006" key="9">
    <source>
        <dbReference type="Google" id="ProtNLM"/>
    </source>
</evidence>
<dbReference type="GO" id="GO:0000408">
    <property type="term" value="C:EKC/KEOPS complex"/>
    <property type="evidence" value="ECO:0007669"/>
    <property type="project" value="TreeGrafter"/>
</dbReference>
<dbReference type="GO" id="GO:0070525">
    <property type="term" value="P:tRNA threonylcarbamoyladenosine metabolic process"/>
    <property type="evidence" value="ECO:0007669"/>
    <property type="project" value="TreeGrafter"/>
</dbReference>
<dbReference type="PhylomeDB" id="A0A0D2WM97"/>
<evidence type="ECO:0000256" key="4">
    <source>
        <dbReference type="ARBA" id="ARBA00022490"/>
    </source>
</evidence>
<sequence>MADEFPWCLTIDVPFPTARLATIAYNTLVVDEEPKKSDVRKTLQLLQNDTVLSIHFAAREGRLLRSATQSMMNFLRLTIDTMLAFPDYAR</sequence>
<dbReference type="OrthoDB" id="10025739at2759"/>
<dbReference type="GO" id="GO:0005634">
    <property type="term" value="C:nucleus"/>
    <property type="evidence" value="ECO:0007669"/>
    <property type="project" value="UniProtKB-SubCell"/>
</dbReference>
<keyword evidence="5" id="KW-0819">tRNA processing</keyword>
<keyword evidence="6" id="KW-0539">Nucleus</keyword>
<dbReference type="Proteomes" id="UP000008743">
    <property type="component" value="Unassembled WGS sequence"/>
</dbReference>
<evidence type="ECO:0000313" key="7">
    <source>
        <dbReference type="EMBL" id="KJE91233.1"/>
    </source>
</evidence>
<name>A0A0D2WM97_CAPO3</name>
<gene>
    <name evidence="7" type="ORF">CAOG_002399</name>
</gene>
<accession>A0A0D2WM97</accession>
<dbReference type="GO" id="GO:0005737">
    <property type="term" value="C:cytoplasm"/>
    <property type="evidence" value="ECO:0007669"/>
    <property type="project" value="UniProtKB-SubCell"/>
</dbReference>
<reference evidence="8" key="1">
    <citation type="submission" date="2011-02" db="EMBL/GenBank/DDBJ databases">
        <title>The Genome Sequence of Capsaspora owczarzaki ATCC 30864.</title>
        <authorList>
            <person name="Russ C."/>
            <person name="Cuomo C."/>
            <person name="Burger G."/>
            <person name="Gray M.W."/>
            <person name="Holland P.W.H."/>
            <person name="King N."/>
            <person name="Lang F.B.F."/>
            <person name="Roger A.J."/>
            <person name="Ruiz-Trillo I."/>
            <person name="Young S.K."/>
            <person name="Zeng Q."/>
            <person name="Gargeya S."/>
            <person name="Alvarado L."/>
            <person name="Berlin A."/>
            <person name="Chapman S.B."/>
            <person name="Chen Z."/>
            <person name="Freedman E."/>
            <person name="Gellesch M."/>
            <person name="Goldberg J."/>
            <person name="Griggs A."/>
            <person name="Gujja S."/>
            <person name="Heilman E."/>
            <person name="Heiman D."/>
            <person name="Howarth C."/>
            <person name="Mehta T."/>
            <person name="Neiman D."/>
            <person name="Pearson M."/>
            <person name="Roberts A."/>
            <person name="Saif S."/>
            <person name="Shea T."/>
            <person name="Shenoy N."/>
            <person name="Sisk P."/>
            <person name="Stolte C."/>
            <person name="Sykes S."/>
            <person name="White J."/>
            <person name="Yandava C."/>
            <person name="Haas B."/>
            <person name="Nusbaum C."/>
            <person name="Birren B."/>
        </authorList>
    </citation>
    <scope>NUCLEOTIDE SEQUENCE</scope>
    <source>
        <strain evidence="8">ATCC 30864</strain>
    </source>
</reference>
<dbReference type="PANTHER" id="PTHR31283:SF5">
    <property type="entry name" value="EKC_KEOPS COMPLEX SUBUNIT LAGE3"/>
    <property type="match status" value="1"/>
</dbReference>
<dbReference type="Pfam" id="PF09341">
    <property type="entry name" value="Pcc1"/>
    <property type="match status" value="1"/>
</dbReference>
<comment type="similarity">
    <text evidence="3">Belongs to the CTAG/PCC1 family.</text>
</comment>
<organism evidence="7 8">
    <name type="scientific">Capsaspora owczarzaki (strain ATCC 30864)</name>
    <dbReference type="NCBI Taxonomy" id="595528"/>
    <lineage>
        <taxon>Eukaryota</taxon>
        <taxon>Filasterea</taxon>
        <taxon>Capsaspora</taxon>
    </lineage>
</organism>
<dbReference type="FunFam" id="3.30.310.50:FF:000005">
    <property type="entry name" value="L antigen family member 3"/>
    <property type="match status" value="1"/>
</dbReference>
<evidence type="ECO:0000256" key="2">
    <source>
        <dbReference type="ARBA" id="ARBA00004496"/>
    </source>
</evidence>
<dbReference type="InParanoid" id="A0A0D2WM97"/>
<keyword evidence="4" id="KW-0963">Cytoplasm</keyword>